<keyword evidence="2" id="KW-1185">Reference proteome</keyword>
<accession>K0R679</accession>
<gene>
    <name evidence="1" type="ORF">THAOC_33825</name>
</gene>
<name>K0R679_THAOC</name>
<proteinExistence type="predicted"/>
<reference evidence="1 2" key="1">
    <citation type="journal article" date="2012" name="Genome Biol.">
        <title>Genome and low-iron response of an oceanic diatom adapted to chronic iron limitation.</title>
        <authorList>
            <person name="Lommer M."/>
            <person name="Specht M."/>
            <person name="Roy A.S."/>
            <person name="Kraemer L."/>
            <person name="Andreson R."/>
            <person name="Gutowska M.A."/>
            <person name="Wolf J."/>
            <person name="Bergner S.V."/>
            <person name="Schilhabel M.B."/>
            <person name="Klostermeier U.C."/>
            <person name="Beiko R.G."/>
            <person name="Rosenstiel P."/>
            <person name="Hippler M."/>
            <person name="Laroche J."/>
        </authorList>
    </citation>
    <scope>NUCLEOTIDE SEQUENCE [LARGE SCALE GENOMIC DNA]</scope>
    <source>
        <strain evidence="1 2">CCMP1005</strain>
    </source>
</reference>
<sequence length="22" mass="2491">RWMGDELFSCLTLSDMHACSTS</sequence>
<protein>
    <submittedName>
        <fullName evidence="1">Uncharacterized protein</fullName>
    </submittedName>
</protein>
<evidence type="ECO:0000313" key="2">
    <source>
        <dbReference type="Proteomes" id="UP000266841"/>
    </source>
</evidence>
<feature type="non-terminal residue" evidence="1">
    <location>
        <position position="1"/>
    </location>
</feature>
<comment type="caution">
    <text evidence="1">The sequence shown here is derived from an EMBL/GenBank/DDBJ whole genome shotgun (WGS) entry which is preliminary data.</text>
</comment>
<dbReference type="Proteomes" id="UP000266841">
    <property type="component" value="Unassembled WGS sequence"/>
</dbReference>
<evidence type="ECO:0000313" key="1">
    <source>
        <dbReference type="EMBL" id="EJK47449.1"/>
    </source>
</evidence>
<dbReference type="AlphaFoldDB" id="K0R679"/>
<dbReference type="EMBL" id="AGNL01046946">
    <property type="protein sequence ID" value="EJK47449.1"/>
    <property type="molecule type" value="Genomic_DNA"/>
</dbReference>
<organism evidence="1 2">
    <name type="scientific">Thalassiosira oceanica</name>
    <name type="common">Marine diatom</name>
    <dbReference type="NCBI Taxonomy" id="159749"/>
    <lineage>
        <taxon>Eukaryota</taxon>
        <taxon>Sar</taxon>
        <taxon>Stramenopiles</taxon>
        <taxon>Ochrophyta</taxon>
        <taxon>Bacillariophyta</taxon>
        <taxon>Coscinodiscophyceae</taxon>
        <taxon>Thalassiosirophycidae</taxon>
        <taxon>Thalassiosirales</taxon>
        <taxon>Thalassiosiraceae</taxon>
        <taxon>Thalassiosira</taxon>
    </lineage>
</organism>